<dbReference type="Proteomes" id="UP000256748">
    <property type="component" value="Unassembled WGS sequence"/>
</dbReference>
<dbReference type="RefSeq" id="WP_116276378.1">
    <property type="nucleotide sequence ID" value="NZ_KZ859531.1"/>
</dbReference>
<organism evidence="1 2">
    <name type="scientific">Rhizobium leguminosarum bv. trifolii</name>
    <dbReference type="NCBI Taxonomy" id="386"/>
    <lineage>
        <taxon>Bacteria</taxon>
        <taxon>Pseudomonadati</taxon>
        <taxon>Pseudomonadota</taxon>
        <taxon>Alphaproteobacteria</taxon>
        <taxon>Hyphomicrobiales</taxon>
        <taxon>Rhizobiaceae</taxon>
        <taxon>Rhizobium/Agrobacterium group</taxon>
        <taxon>Rhizobium</taxon>
    </lineage>
</organism>
<reference evidence="1 2" key="1">
    <citation type="submission" date="2017-03" db="EMBL/GenBank/DDBJ databases">
        <title>Genome analysis of Rhizobial strains effectives or ineffectives for nitrogen fixation isolated from bean seeds.</title>
        <authorList>
            <person name="Peralta H."/>
            <person name="Aguilar-Vera A."/>
            <person name="Mora Y."/>
            <person name="Vargas-Lagunas C."/>
            <person name="Girard L."/>
            <person name="Mora J."/>
        </authorList>
    </citation>
    <scope>NUCLEOTIDE SEQUENCE [LARGE SCALE GENOMIC DNA]</scope>
    <source>
        <strain evidence="1 2">CCGM5</strain>
    </source>
</reference>
<evidence type="ECO:0000313" key="1">
    <source>
        <dbReference type="EMBL" id="RFB82148.1"/>
    </source>
</evidence>
<proteinExistence type="predicted"/>
<sequence length="117" mass="12423">MPYRVKVHFEKKYTAVTVSDGFNPYVDIHGITLKNLNVGAGAMYEISVGLFNGAGTVIVDATDGAANQFPYAIPVDCDNDGNIKVPKVAAVSQSDLDNLDAQVKNLAKHIAANKSGK</sequence>
<protein>
    <submittedName>
        <fullName evidence="1">Uncharacterized protein</fullName>
    </submittedName>
</protein>
<dbReference type="EMBL" id="NAOO01000045">
    <property type="protein sequence ID" value="RFB82148.1"/>
    <property type="molecule type" value="Genomic_DNA"/>
</dbReference>
<evidence type="ECO:0000313" key="2">
    <source>
        <dbReference type="Proteomes" id="UP000256748"/>
    </source>
</evidence>
<name>A0A3E1AYG4_RHILT</name>
<accession>A0A3E1AYG4</accession>
<gene>
    <name evidence="1" type="ORF">B5K10_31045</name>
</gene>
<comment type="caution">
    <text evidence="1">The sequence shown here is derived from an EMBL/GenBank/DDBJ whole genome shotgun (WGS) entry which is preliminary data.</text>
</comment>
<dbReference type="AlphaFoldDB" id="A0A3E1AYG4"/>